<accession>F1CJ47</accession>
<dbReference type="Gene3D" id="3.40.50.300">
    <property type="entry name" value="P-loop containing nucleotide triphosphate hydrolases"/>
    <property type="match status" value="1"/>
</dbReference>
<feature type="non-terminal residue" evidence="3">
    <location>
        <position position="1"/>
    </location>
</feature>
<dbReference type="SUPFAM" id="SSF52540">
    <property type="entry name" value="P-loop containing nucleoside triphosphate hydrolases"/>
    <property type="match status" value="1"/>
</dbReference>
<dbReference type="PROSITE" id="PS51419">
    <property type="entry name" value="RAB"/>
    <property type="match status" value="1"/>
</dbReference>
<dbReference type="PANTHER" id="PTHR47977">
    <property type="entry name" value="RAS-RELATED PROTEIN RAB"/>
    <property type="match status" value="1"/>
</dbReference>
<evidence type="ECO:0000256" key="2">
    <source>
        <dbReference type="ARBA" id="ARBA00023134"/>
    </source>
</evidence>
<proteinExistence type="evidence at transcript level"/>
<reference evidence="3" key="1">
    <citation type="journal article" date="2011" name="Toxicon">
        <title>The tale of a resting gland: transcriptome of a replete venom gland from the scorpion Hottentotta judaicus.</title>
        <authorList>
            <person name="Morgenstern D."/>
            <person name="Rohde B.H."/>
            <person name="King G.F."/>
            <person name="Tal T."/>
            <person name="Sher D."/>
            <person name="Zlotkin E."/>
        </authorList>
    </citation>
    <scope>NUCLEOTIDE SEQUENCE</scope>
    <source>
        <tissue evidence="3">Telson</tissue>
    </source>
</reference>
<evidence type="ECO:0000313" key="3">
    <source>
        <dbReference type="EMBL" id="ADY39578.1"/>
    </source>
</evidence>
<evidence type="ECO:0000256" key="1">
    <source>
        <dbReference type="ARBA" id="ARBA00022741"/>
    </source>
</evidence>
<sequence length="104" mass="11722">RQWMEAIDNITAQKIPVMIVANKTDLRELYQLQGKDCVQYEDGVKLAKNFGAMFMEASAKSGKNIFETITELTRSMSINEDLQINSSVISLKEGNKKSGRCCKK</sequence>
<dbReference type="Pfam" id="PF00071">
    <property type="entry name" value="Ras"/>
    <property type="match status" value="1"/>
</dbReference>
<dbReference type="EMBL" id="HQ288156">
    <property type="protein sequence ID" value="ADY39578.1"/>
    <property type="molecule type" value="mRNA"/>
</dbReference>
<organism evidence="3">
    <name type="scientific">Hottentotta judaicus</name>
    <name type="common">Black scorpion</name>
    <name type="synonym">Buthotus judaicus</name>
    <dbReference type="NCBI Taxonomy" id="6863"/>
    <lineage>
        <taxon>Eukaryota</taxon>
        <taxon>Metazoa</taxon>
        <taxon>Ecdysozoa</taxon>
        <taxon>Arthropoda</taxon>
        <taxon>Chelicerata</taxon>
        <taxon>Arachnida</taxon>
        <taxon>Scorpiones</taxon>
        <taxon>Buthida</taxon>
        <taxon>Buthoidea</taxon>
        <taxon>Buthidae</taxon>
        <taxon>Hottentotta</taxon>
    </lineage>
</organism>
<dbReference type="InterPro" id="IPR027417">
    <property type="entry name" value="P-loop_NTPase"/>
</dbReference>
<protein>
    <submittedName>
        <fullName evidence="3">Putative RASEF protein</fullName>
    </submittedName>
</protein>
<dbReference type="PROSITE" id="PS51421">
    <property type="entry name" value="RAS"/>
    <property type="match status" value="1"/>
</dbReference>
<name>F1CJ47_HOTJU</name>
<keyword evidence="1" id="KW-0547">Nucleotide-binding</keyword>
<dbReference type="AlphaFoldDB" id="F1CJ47"/>
<dbReference type="PRINTS" id="PR00449">
    <property type="entry name" value="RASTRNSFRMNG"/>
</dbReference>
<dbReference type="InterPro" id="IPR050227">
    <property type="entry name" value="Rab"/>
</dbReference>
<dbReference type="InterPro" id="IPR001806">
    <property type="entry name" value="Small_GTPase"/>
</dbReference>
<dbReference type="GO" id="GO:0003924">
    <property type="term" value="F:GTPase activity"/>
    <property type="evidence" value="ECO:0007669"/>
    <property type="project" value="InterPro"/>
</dbReference>
<dbReference type="GO" id="GO:0005525">
    <property type="term" value="F:GTP binding"/>
    <property type="evidence" value="ECO:0007669"/>
    <property type="project" value="UniProtKB-KW"/>
</dbReference>
<keyword evidence="2" id="KW-0342">GTP-binding</keyword>